<dbReference type="Proteomes" id="UP000248926">
    <property type="component" value="Unassembled WGS sequence"/>
</dbReference>
<evidence type="ECO:0000313" key="1">
    <source>
        <dbReference type="EMBL" id="RAO74443.1"/>
    </source>
</evidence>
<dbReference type="AlphaFoldDB" id="A0A328NZ57"/>
<dbReference type="OrthoDB" id="5956143at2"/>
<protein>
    <submittedName>
        <fullName evidence="1">Uncharacterized protein</fullName>
    </submittedName>
</protein>
<proteinExistence type="predicted"/>
<dbReference type="EMBL" id="NFZS01000007">
    <property type="protein sequence ID" value="RAO74443.1"/>
    <property type="molecule type" value="Genomic_DNA"/>
</dbReference>
<keyword evidence="2" id="KW-1185">Reference proteome</keyword>
<accession>A0A328NZ57</accession>
<comment type="caution">
    <text evidence="1">The sequence shown here is derived from an EMBL/GenBank/DDBJ whole genome shotgun (WGS) entry which is preliminary data.</text>
</comment>
<name>A0A328NZ57_9GAMM</name>
<sequence length="76" mass="8967">MYLSREELQARFMALDRRMTAMRNARTADAALWQAMQEELLDPSSTVAPDDRSWWWLQLCALMEHHELSAEPMWLG</sequence>
<dbReference type="RefSeq" id="WP_111984928.1">
    <property type="nucleotide sequence ID" value="NZ_NFZS01000007.1"/>
</dbReference>
<organism evidence="1 2">
    <name type="scientific">Dyella jiangningensis</name>
    <dbReference type="NCBI Taxonomy" id="1379159"/>
    <lineage>
        <taxon>Bacteria</taxon>
        <taxon>Pseudomonadati</taxon>
        <taxon>Pseudomonadota</taxon>
        <taxon>Gammaproteobacteria</taxon>
        <taxon>Lysobacterales</taxon>
        <taxon>Rhodanobacteraceae</taxon>
        <taxon>Dyella</taxon>
    </lineage>
</organism>
<reference evidence="1 2" key="1">
    <citation type="journal article" date="2018" name="Genet. Mol. Biol.">
        <title>The genome sequence of Dyella jiangningensis FCAV SCS01 from a lignocellulose-decomposing microbial consortium metagenome reveals potential for biotechnological applications.</title>
        <authorList>
            <person name="Desiderato J.G."/>
            <person name="Alvarenga D.O."/>
            <person name="Constancio M.T.L."/>
            <person name="Alves L.M.C."/>
            <person name="Varani A.M."/>
        </authorList>
    </citation>
    <scope>NUCLEOTIDE SEQUENCE [LARGE SCALE GENOMIC DNA]</scope>
    <source>
        <strain evidence="1 2">FCAV SCS01</strain>
    </source>
</reference>
<gene>
    <name evidence="1" type="ORF">CA260_20410</name>
</gene>
<evidence type="ECO:0000313" key="2">
    <source>
        <dbReference type="Proteomes" id="UP000248926"/>
    </source>
</evidence>